<dbReference type="RefSeq" id="WP_126842037.1">
    <property type="nucleotide sequence ID" value="NZ_PIQH01000006.1"/>
</dbReference>
<comment type="caution">
    <text evidence="2">The sequence shown here is derived from an EMBL/GenBank/DDBJ whole genome shotgun (WGS) entry which is preliminary data.</text>
</comment>
<dbReference type="AlphaFoldDB" id="A0A432ZQM4"/>
<protein>
    <recommendedName>
        <fullName evidence="4">Catalase</fullName>
    </recommendedName>
</protein>
<feature type="compositionally biased region" description="Basic and acidic residues" evidence="1">
    <location>
        <begin position="47"/>
        <end position="60"/>
    </location>
</feature>
<dbReference type="EMBL" id="PIQH01000006">
    <property type="protein sequence ID" value="RUO80200.1"/>
    <property type="molecule type" value="Genomic_DNA"/>
</dbReference>
<evidence type="ECO:0008006" key="4">
    <source>
        <dbReference type="Google" id="ProtNLM"/>
    </source>
</evidence>
<accession>A0A432ZQM4</accession>
<proteinExistence type="predicted"/>
<feature type="compositionally biased region" description="Basic and acidic residues" evidence="1">
    <location>
        <begin position="203"/>
        <end position="214"/>
    </location>
</feature>
<organism evidence="2 3">
    <name type="scientific">Idiomarina tyrosinivorans</name>
    <dbReference type="NCBI Taxonomy" id="1445662"/>
    <lineage>
        <taxon>Bacteria</taxon>
        <taxon>Pseudomonadati</taxon>
        <taxon>Pseudomonadota</taxon>
        <taxon>Gammaproteobacteria</taxon>
        <taxon>Alteromonadales</taxon>
        <taxon>Idiomarinaceae</taxon>
        <taxon>Idiomarina</taxon>
    </lineage>
</organism>
<evidence type="ECO:0000256" key="1">
    <source>
        <dbReference type="SAM" id="MobiDB-lite"/>
    </source>
</evidence>
<evidence type="ECO:0000313" key="3">
    <source>
        <dbReference type="Proteomes" id="UP000287996"/>
    </source>
</evidence>
<dbReference type="Proteomes" id="UP000287996">
    <property type="component" value="Unassembled WGS sequence"/>
</dbReference>
<feature type="compositionally biased region" description="Polar residues" evidence="1">
    <location>
        <begin position="33"/>
        <end position="46"/>
    </location>
</feature>
<dbReference type="Pfam" id="PF12118">
    <property type="entry name" value="SprA-related"/>
    <property type="match status" value="1"/>
</dbReference>
<evidence type="ECO:0000313" key="2">
    <source>
        <dbReference type="EMBL" id="RUO80200.1"/>
    </source>
</evidence>
<dbReference type="OrthoDB" id="9812722at2"/>
<gene>
    <name evidence="2" type="ORF">CWI84_07865</name>
</gene>
<sequence length="236" mass="25337">MNISAVPSVPSYAMSMSDMAQTDNVARPAIQPTEASASKQSSQDATSDQRKNDVAAEKQRNSKALSEQQLKEVEKLEKRDAQVQRHELAHASVGGQHAGSPSYTYEKGPDGQRYRVGGEVMIDVAPIPNDPQATIQKMQVVRRAALAPAEPSGADRAIAAEATLKTAEARAELQQQQRNPDAEETNTQQPTIQSKSLESEGGGDSKEASSDSRKQQVANRYAAAQDTAETSFRASA</sequence>
<feature type="region of interest" description="Disordered" evidence="1">
    <location>
        <begin position="145"/>
        <end position="236"/>
    </location>
</feature>
<reference evidence="2 3" key="1">
    <citation type="journal article" date="2011" name="Front. Microbiol.">
        <title>Genomic signatures of strain selection and enhancement in Bacillus atrophaeus var. globigii, a historical biowarfare simulant.</title>
        <authorList>
            <person name="Gibbons H.S."/>
            <person name="Broomall S.M."/>
            <person name="McNew L.A."/>
            <person name="Daligault H."/>
            <person name="Chapman C."/>
            <person name="Bruce D."/>
            <person name="Karavis M."/>
            <person name="Krepps M."/>
            <person name="McGregor P.A."/>
            <person name="Hong C."/>
            <person name="Park K.H."/>
            <person name="Akmal A."/>
            <person name="Feldman A."/>
            <person name="Lin J.S."/>
            <person name="Chang W.E."/>
            <person name="Higgs B.W."/>
            <person name="Demirev P."/>
            <person name="Lindquist J."/>
            <person name="Liem A."/>
            <person name="Fochler E."/>
            <person name="Read T.D."/>
            <person name="Tapia R."/>
            <person name="Johnson S."/>
            <person name="Bishop-Lilly K.A."/>
            <person name="Detter C."/>
            <person name="Han C."/>
            <person name="Sozhamannan S."/>
            <person name="Rosenzweig C.N."/>
            <person name="Skowronski E.W."/>
        </authorList>
    </citation>
    <scope>NUCLEOTIDE SEQUENCE [LARGE SCALE GENOMIC DNA]</scope>
    <source>
        <strain evidence="2 3">CC-PW-9</strain>
    </source>
</reference>
<keyword evidence="3" id="KW-1185">Reference proteome</keyword>
<name>A0A432ZQM4_9GAMM</name>
<feature type="region of interest" description="Disordered" evidence="1">
    <location>
        <begin position="23"/>
        <end position="113"/>
    </location>
</feature>
<feature type="compositionally biased region" description="Polar residues" evidence="1">
    <location>
        <begin position="227"/>
        <end position="236"/>
    </location>
</feature>
<dbReference type="InterPro" id="IPR021973">
    <property type="entry name" value="SprA-related"/>
</dbReference>
<feature type="compositionally biased region" description="Basic and acidic residues" evidence="1">
    <location>
        <begin position="69"/>
        <end position="89"/>
    </location>
</feature>
<feature type="compositionally biased region" description="Polar residues" evidence="1">
    <location>
        <begin position="185"/>
        <end position="196"/>
    </location>
</feature>